<gene>
    <name evidence="1" type="ORF">C6T04_09600</name>
</gene>
<dbReference type="Proteomes" id="UP000365807">
    <property type="component" value="Unassembled WGS sequence"/>
</dbReference>
<evidence type="ECO:0000313" key="2">
    <source>
        <dbReference type="Proteomes" id="UP000365807"/>
    </source>
</evidence>
<keyword evidence="1" id="KW-0328">Glycosyltransferase</keyword>
<protein>
    <submittedName>
        <fullName evidence="1">Alpha-2,3-sialyltransferase</fullName>
    </submittedName>
</protein>
<dbReference type="InterPro" id="IPR036715">
    <property type="entry name" value="A-2_3-sialylTrfase_sf"/>
</dbReference>
<comment type="caution">
    <text evidence="1">The sequence shown here is derived from an EMBL/GenBank/DDBJ whole genome shotgun (WGS) entry which is preliminary data.</text>
</comment>
<dbReference type="Pfam" id="PF06002">
    <property type="entry name" value="CST-I"/>
    <property type="match status" value="1"/>
</dbReference>
<dbReference type="SUPFAM" id="SSF102414">
    <property type="entry name" value="Alpha-2,3/8-sialyltransferase CstII"/>
    <property type="match status" value="1"/>
</dbReference>
<reference evidence="1 2" key="1">
    <citation type="submission" date="2018-06" db="EMBL/GenBank/DDBJ databases">
        <authorList>
            <consortium name="NARMS: The National Antimicrobial Resistance Monitoring System"/>
        </authorList>
    </citation>
    <scope>NUCLEOTIDE SEQUENCE [LARGE SCALE GENOMIC DNA]</scope>
    <source>
        <strain evidence="1 2">FSIS11807978</strain>
    </source>
</reference>
<keyword evidence="1" id="KW-0808">Transferase</keyword>
<dbReference type="InterPro" id="IPR009251">
    <property type="entry name" value="A-2_3-sialyltransferase"/>
</dbReference>
<proteinExistence type="predicted"/>
<accession>A0A3Z9YB90</accession>
<dbReference type="RefSeq" id="WP_002780628.1">
    <property type="nucleotide sequence ID" value="NZ_AP028407.1"/>
</dbReference>
<dbReference type="GO" id="GO:0016757">
    <property type="term" value="F:glycosyltransferase activity"/>
    <property type="evidence" value="ECO:0007669"/>
    <property type="project" value="UniProtKB-KW"/>
</dbReference>
<dbReference type="AlphaFoldDB" id="A0A3Z9YB90"/>
<evidence type="ECO:0000313" key="1">
    <source>
        <dbReference type="EMBL" id="EAK4359143.1"/>
    </source>
</evidence>
<name>A0A3Z9YB90_CAMCO</name>
<organism evidence="1 2">
    <name type="scientific">Campylobacter coli</name>
    <dbReference type="NCBI Taxonomy" id="195"/>
    <lineage>
        <taxon>Bacteria</taxon>
        <taxon>Pseudomonadati</taxon>
        <taxon>Campylobacterota</taxon>
        <taxon>Epsilonproteobacteria</taxon>
        <taxon>Campylobacterales</taxon>
        <taxon>Campylobacteraceae</taxon>
        <taxon>Campylobacter</taxon>
    </lineage>
</organism>
<sequence>MNKNLNFTKKSVLIAGNGPSLKEIDYSLLPKEYDIFRCNHFYAEDKYYTGKKIKAAFFVIPYFFNEYYTMQKMLQNGDYECENIVCKMYNFQDRKEKIFRENFKYFFPAAINGYDAFFYKLKELSNMIDFDFCYEYNTTEMLTGTYVICCAVACGYKEIYLAGMDFGDEKYNYFSEKIEKIKESKKRTTKMHHKSIDLKILDFLQQQYNVKIFSICPNSSINAFIPLHPIQNNENIFKPIERPKDAIKTQLTPPIKAVRRYKRLYLESNIIIKFFHELVQVPRRIRHYYSKTRYTR</sequence>
<dbReference type="EMBL" id="AACGFG010000037">
    <property type="protein sequence ID" value="EAK4359143.1"/>
    <property type="molecule type" value="Genomic_DNA"/>
</dbReference>
<dbReference type="Gene3D" id="3.90.1480.10">
    <property type="entry name" value="Alpha-2,3-sialyltransferase"/>
    <property type="match status" value="1"/>
</dbReference>
<dbReference type="GeneID" id="66543899"/>